<dbReference type="Gene3D" id="3.20.20.70">
    <property type="entry name" value="Aldolase class I"/>
    <property type="match status" value="3"/>
</dbReference>
<feature type="domain" description="NADH:flavin oxidoreductase/NADH oxidase N-terminal" evidence="5">
    <location>
        <begin position="125"/>
        <end position="184"/>
    </location>
</feature>
<dbReference type="GO" id="GO:0010181">
    <property type="term" value="F:FMN binding"/>
    <property type="evidence" value="ECO:0007669"/>
    <property type="project" value="InterPro"/>
</dbReference>
<keyword evidence="2" id="KW-0285">Flavoprotein</keyword>
<dbReference type="Pfam" id="PF00724">
    <property type="entry name" value="Oxidored_FMN"/>
    <property type="match status" value="1"/>
</dbReference>
<sequence>MHPLGEPLKLSFSGYTVKNCFLKAAMSEHLASFSLADLEARGIPSQTEINLCCRWGVILTGDIMIDFENLETAGNMIIPRRAPFSGAKAHGSLMIVQVSHPSSAVQLKANFYGQTFAMPCAATEEEINDAGFDGIEIHGAHGYLLSQFLSPRTNIRTDKYGGPLENRARIIVEAADAIHNQICKILEASRFDWVELSGGTYENIGMKHERDSTRKREGFFIEFADAITPGLTKTKTFITGGFRSVGAMVAALSTVDGVGLARSVAQEPRLLKDILSGNVHSAIKPMIEENNALASFLAARTQMTQIGNDHEPIDLGQETNAKGFFADIETFMKEAAEDVKREKYGYVNIRSVAANPLPGWHCVIEGSP</sequence>
<keyword evidence="7" id="KW-1185">Reference proteome</keyword>
<dbReference type="InterPro" id="IPR013785">
    <property type="entry name" value="Aldolase_TIM"/>
</dbReference>
<dbReference type="InterPro" id="IPR001155">
    <property type="entry name" value="OxRdtase_FMN_N"/>
</dbReference>
<dbReference type="InterPro" id="IPR051799">
    <property type="entry name" value="NADH_flavin_oxidoreductase"/>
</dbReference>
<dbReference type="SUPFAM" id="SSF51395">
    <property type="entry name" value="FMN-linked oxidoreductases"/>
    <property type="match status" value="1"/>
</dbReference>
<keyword evidence="3" id="KW-0288">FMN</keyword>
<accession>A0A9P4SAM6</accession>
<dbReference type="PANTHER" id="PTHR43656:SF5">
    <property type="entry name" value="NADH:FLAVIN OXIDOREDUCTASE_NADH OXIDASE N-TERMINAL DOMAIN-CONTAINING PROTEIN"/>
    <property type="match status" value="1"/>
</dbReference>
<name>A0A9P4SAM6_9PEZI</name>
<evidence type="ECO:0000256" key="4">
    <source>
        <dbReference type="ARBA" id="ARBA00023002"/>
    </source>
</evidence>
<protein>
    <submittedName>
        <fullName evidence="6">FMN-linked oxidoreductase</fullName>
    </submittedName>
</protein>
<evidence type="ECO:0000256" key="2">
    <source>
        <dbReference type="ARBA" id="ARBA00022630"/>
    </source>
</evidence>
<dbReference type="GO" id="GO:0016491">
    <property type="term" value="F:oxidoreductase activity"/>
    <property type="evidence" value="ECO:0007669"/>
    <property type="project" value="UniProtKB-KW"/>
</dbReference>
<comment type="caution">
    <text evidence="6">The sequence shown here is derived from an EMBL/GenBank/DDBJ whole genome shotgun (WGS) entry which is preliminary data.</text>
</comment>
<evidence type="ECO:0000256" key="1">
    <source>
        <dbReference type="ARBA" id="ARBA00005979"/>
    </source>
</evidence>
<dbReference type="Proteomes" id="UP000799429">
    <property type="component" value="Unassembled WGS sequence"/>
</dbReference>
<evidence type="ECO:0000313" key="7">
    <source>
        <dbReference type="Proteomes" id="UP000799429"/>
    </source>
</evidence>
<gene>
    <name evidence="6" type="ORF">M501DRAFT_1024911</name>
</gene>
<dbReference type="AlphaFoldDB" id="A0A9P4SAM6"/>
<dbReference type="PANTHER" id="PTHR43656">
    <property type="entry name" value="BINDING OXIDOREDUCTASE, PUTATIVE (AFU_ORTHOLOGUE AFUA_2G08260)-RELATED"/>
    <property type="match status" value="1"/>
</dbReference>
<keyword evidence="4" id="KW-0560">Oxidoreductase</keyword>
<evidence type="ECO:0000313" key="6">
    <source>
        <dbReference type="EMBL" id="KAF2838250.1"/>
    </source>
</evidence>
<organism evidence="6 7">
    <name type="scientific">Patellaria atrata CBS 101060</name>
    <dbReference type="NCBI Taxonomy" id="1346257"/>
    <lineage>
        <taxon>Eukaryota</taxon>
        <taxon>Fungi</taxon>
        <taxon>Dikarya</taxon>
        <taxon>Ascomycota</taxon>
        <taxon>Pezizomycotina</taxon>
        <taxon>Dothideomycetes</taxon>
        <taxon>Dothideomycetes incertae sedis</taxon>
        <taxon>Patellariales</taxon>
        <taxon>Patellariaceae</taxon>
        <taxon>Patellaria</taxon>
    </lineage>
</organism>
<comment type="similarity">
    <text evidence="1">Belongs to the NADH:flavin oxidoreductase/NADH oxidase family.</text>
</comment>
<evidence type="ECO:0000256" key="3">
    <source>
        <dbReference type="ARBA" id="ARBA00022643"/>
    </source>
</evidence>
<reference evidence="6" key="1">
    <citation type="journal article" date="2020" name="Stud. Mycol.">
        <title>101 Dothideomycetes genomes: a test case for predicting lifestyles and emergence of pathogens.</title>
        <authorList>
            <person name="Haridas S."/>
            <person name="Albert R."/>
            <person name="Binder M."/>
            <person name="Bloem J."/>
            <person name="Labutti K."/>
            <person name="Salamov A."/>
            <person name="Andreopoulos B."/>
            <person name="Baker S."/>
            <person name="Barry K."/>
            <person name="Bills G."/>
            <person name="Bluhm B."/>
            <person name="Cannon C."/>
            <person name="Castanera R."/>
            <person name="Culley D."/>
            <person name="Daum C."/>
            <person name="Ezra D."/>
            <person name="Gonzalez J."/>
            <person name="Henrissat B."/>
            <person name="Kuo A."/>
            <person name="Liang C."/>
            <person name="Lipzen A."/>
            <person name="Lutzoni F."/>
            <person name="Magnuson J."/>
            <person name="Mondo S."/>
            <person name="Nolan M."/>
            <person name="Ohm R."/>
            <person name="Pangilinan J."/>
            <person name="Park H.-J."/>
            <person name="Ramirez L."/>
            <person name="Alfaro M."/>
            <person name="Sun H."/>
            <person name="Tritt A."/>
            <person name="Yoshinaga Y."/>
            <person name="Zwiers L.-H."/>
            <person name="Turgeon B."/>
            <person name="Goodwin S."/>
            <person name="Spatafora J."/>
            <person name="Crous P."/>
            <person name="Grigoriev I."/>
        </authorList>
    </citation>
    <scope>NUCLEOTIDE SEQUENCE</scope>
    <source>
        <strain evidence="6">CBS 101060</strain>
    </source>
</reference>
<dbReference type="OrthoDB" id="1663137at2759"/>
<evidence type="ECO:0000259" key="5">
    <source>
        <dbReference type="Pfam" id="PF00724"/>
    </source>
</evidence>
<dbReference type="EMBL" id="MU006097">
    <property type="protein sequence ID" value="KAF2838250.1"/>
    <property type="molecule type" value="Genomic_DNA"/>
</dbReference>
<proteinExistence type="inferred from homology"/>